<feature type="transmembrane region" description="Helical" evidence="8">
    <location>
        <begin position="59"/>
        <end position="77"/>
    </location>
</feature>
<dbReference type="AlphaFoldDB" id="A0A6A0GYL4"/>
<evidence type="ECO:0000256" key="8">
    <source>
        <dbReference type="SAM" id="Phobius"/>
    </source>
</evidence>
<reference evidence="10" key="1">
    <citation type="submission" date="2014-08" db="EMBL/GenBank/DDBJ databases">
        <authorList>
            <person name="Murali S."/>
            <person name="Richards S."/>
            <person name="Bandaranaike D."/>
            <person name="Bellair M."/>
            <person name="Blankenburg K."/>
            <person name="Chao H."/>
            <person name="Dinh H."/>
            <person name="Doddapaneni H."/>
            <person name="Dugan-Rocha S."/>
            <person name="Elkadiri S."/>
            <person name="Gnanaolivu R."/>
            <person name="Hughes D."/>
            <person name="Lee S."/>
            <person name="Li M."/>
            <person name="Ming W."/>
            <person name="Munidasa M."/>
            <person name="Muniz J."/>
            <person name="Nguyen L."/>
            <person name="Osuji N."/>
            <person name="Pu L.-L."/>
            <person name="Puazo M."/>
            <person name="Skinner E."/>
            <person name="Qu C."/>
            <person name="Quiroz J."/>
            <person name="Raj R."/>
            <person name="Weissenberger G."/>
            <person name="Xin Y."/>
            <person name="Zou X."/>
            <person name="Han Y."/>
            <person name="Worley K."/>
            <person name="Muzny D."/>
            <person name="Gibbs R."/>
        </authorList>
    </citation>
    <scope>NUCLEOTIDE SEQUENCE</scope>
    <source>
        <strain evidence="10">HAZT.00-mixed</strain>
        <tissue evidence="10">Whole organism</tissue>
    </source>
</reference>
<dbReference type="Proteomes" id="UP000711488">
    <property type="component" value="Unassembled WGS sequence"/>
</dbReference>
<dbReference type="InterPro" id="IPR058533">
    <property type="entry name" value="Cation_efflux_TM"/>
</dbReference>
<gene>
    <name evidence="10" type="ORF">HAZT_HAZT009935</name>
</gene>
<name>A0A6A0GYL4_HYAAZ</name>
<dbReference type="InterPro" id="IPR027469">
    <property type="entry name" value="Cation_efflux_TMD_sf"/>
</dbReference>
<accession>A0A6A0GYL4</accession>
<dbReference type="Pfam" id="PF01545">
    <property type="entry name" value="Cation_efflux"/>
    <property type="match status" value="1"/>
</dbReference>
<evidence type="ECO:0000256" key="3">
    <source>
        <dbReference type="ARBA" id="ARBA00022692"/>
    </source>
</evidence>
<dbReference type="SUPFAM" id="SSF161111">
    <property type="entry name" value="Cation efflux protein transmembrane domain-like"/>
    <property type="match status" value="1"/>
</dbReference>
<evidence type="ECO:0000313" key="10">
    <source>
        <dbReference type="EMBL" id="KAA0192396.1"/>
    </source>
</evidence>
<feature type="region of interest" description="Disordered" evidence="7">
    <location>
        <begin position="138"/>
        <end position="163"/>
    </location>
</feature>
<evidence type="ECO:0000256" key="1">
    <source>
        <dbReference type="ARBA" id="ARBA00004141"/>
    </source>
</evidence>
<dbReference type="InterPro" id="IPR002524">
    <property type="entry name" value="Cation_efflux"/>
</dbReference>
<evidence type="ECO:0000256" key="6">
    <source>
        <dbReference type="ARBA" id="ARBA00023136"/>
    </source>
</evidence>
<feature type="domain" description="Cation efflux protein transmembrane" evidence="9">
    <location>
        <begin position="9"/>
        <end position="248"/>
    </location>
</feature>
<dbReference type="OrthoDB" id="29444at2759"/>
<evidence type="ECO:0000259" key="9">
    <source>
        <dbReference type="Pfam" id="PF01545"/>
    </source>
</evidence>
<evidence type="ECO:0000256" key="5">
    <source>
        <dbReference type="ARBA" id="ARBA00022989"/>
    </source>
</evidence>
<feature type="non-terminal residue" evidence="10">
    <location>
        <position position="1"/>
    </location>
</feature>
<organism evidence="10">
    <name type="scientific">Hyalella azteca</name>
    <name type="common">Amphipod</name>
    <dbReference type="NCBI Taxonomy" id="294128"/>
    <lineage>
        <taxon>Eukaryota</taxon>
        <taxon>Metazoa</taxon>
        <taxon>Ecdysozoa</taxon>
        <taxon>Arthropoda</taxon>
        <taxon>Crustacea</taxon>
        <taxon>Multicrustacea</taxon>
        <taxon>Malacostraca</taxon>
        <taxon>Eumalacostraca</taxon>
        <taxon>Peracarida</taxon>
        <taxon>Amphipoda</taxon>
        <taxon>Senticaudata</taxon>
        <taxon>Talitrida</taxon>
        <taxon>Talitroidea</taxon>
        <taxon>Hyalellidae</taxon>
        <taxon>Hyalella</taxon>
    </lineage>
</organism>
<evidence type="ECO:0000256" key="7">
    <source>
        <dbReference type="SAM" id="MobiDB-lite"/>
    </source>
</evidence>
<keyword evidence="3 8" id="KW-0812">Transmembrane</keyword>
<keyword evidence="6 8" id="KW-0472">Membrane</keyword>
<evidence type="ECO:0000256" key="2">
    <source>
        <dbReference type="ARBA" id="ARBA00008873"/>
    </source>
</evidence>
<evidence type="ECO:0000256" key="4">
    <source>
        <dbReference type="ARBA" id="ARBA00022833"/>
    </source>
</evidence>
<dbReference type="EMBL" id="JQDR03011680">
    <property type="protein sequence ID" value="KAA0192396.1"/>
    <property type="molecule type" value="Genomic_DNA"/>
</dbReference>
<sequence>TQSTWKYSKNKNTFGWARAEVLGALVNSVFLLALCFSIFVEAIERMYEGKEVLHNPELILYVGVVGLVVNIIGLALLHKHGHGHSHGGGGGHGHSHGGASARRSSRQATINTLVATDDNENDQRLASGGSISIMAAAGGGAGGGTDGGDDERRTDKKRGKKSSVSMNMKGAFLHVLSDALGGVLGHVDTGEGGGEFVWSVVVIVSALIVWKTDFVYKSYVDPVLSMLLVLLISYTTWPLLKESALILLQTVPTHIQVRDMHVQVRDMHVQVRDMHVQVRDMHVQVRDA</sequence>
<dbReference type="GO" id="GO:0005385">
    <property type="term" value="F:zinc ion transmembrane transporter activity"/>
    <property type="evidence" value="ECO:0007669"/>
    <property type="project" value="TreeGrafter"/>
</dbReference>
<comment type="caution">
    <text evidence="10">The sequence shown here is derived from an EMBL/GenBank/DDBJ whole genome shotgun (WGS) entry which is preliminary data.</text>
</comment>
<dbReference type="Gene3D" id="1.20.1510.10">
    <property type="entry name" value="Cation efflux protein transmembrane domain"/>
    <property type="match status" value="1"/>
</dbReference>
<dbReference type="GO" id="GO:0010312">
    <property type="term" value="P:detoxification of zinc ion"/>
    <property type="evidence" value="ECO:0007669"/>
    <property type="project" value="TreeGrafter"/>
</dbReference>
<reference evidence="10" key="2">
    <citation type="journal article" date="2018" name="Environ. Sci. Technol.">
        <title>The Toxicogenome of Hyalella azteca: A Model for Sediment Ecotoxicology and Evolutionary Toxicology.</title>
        <authorList>
            <person name="Poynton H.C."/>
            <person name="Hasenbein S."/>
            <person name="Benoit J.B."/>
            <person name="Sepulveda M.S."/>
            <person name="Poelchau M.F."/>
            <person name="Hughes D.S.T."/>
            <person name="Murali S.C."/>
            <person name="Chen S."/>
            <person name="Glastad K.M."/>
            <person name="Goodisman M.A.D."/>
            <person name="Werren J.H."/>
            <person name="Vineis J.H."/>
            <person name="Bowen J.L."/>
            <person name="Friedrich M."/>
            <person name="Jones J."/>
            <person name="Robertson H.M."/>
            <person name="Feyereisen R."/>
            <person name="Mechler-Hickson A."/>
            <person name="Mathers N."/>
            <person name="Lee C.E."/>
            <person name="Colbourne J.K."/>
            <person name="Biales A."/>
            <person name="Johnston J.S."/>
            <person name="Wellborn G.A."/>
            <person name="Rosendale A.J."/>
            <person name="Cridge A.G."/>
            <person name="Munoz-Torres M.C."/>
            <person name="Bain P.A."/>
            <person name="Manny A.R."/>
            <person name="Major K.M."/>
            <person name="Lambert F.N."/>
            <person name="Vulpe C.D."/>
            <person name="Tuck P."/>
            <person name="Blalock B.J."/>
            <person name="Lin Y.Y."/>
            <person name="Smith M.E."/>
            <person name="Ochoa-Acuna H."/>
            <person name="Chen M.M."/>
            <person name="Childers C.P."/>
            <person name="Qu J."/>
            <person name="Dugan S."/>
            <person name="Lee S.L."/>
            <person name="Chao H."/>
            <person name="Dinh H."/>
            <person name="Han Y."/>
            <person name="Doddapaneni H."/>
            <person name="Worley K.C."/>
            <person name="Muzny D.M."/>
            <person name="Gibbs R.A."/>
            <person name="Richards S."/>
        </authorList>
    </citation>
    <scope>NUCLEOTIDE SEQUENCE</scope>
    <source>
        <strain evidence="10">HAZT.00-mixed</strain>
        <tissue evidence="10">Whole organism</tissue>
    </source>
</reference>
<feature type="transmembrane region" description="Helical" evidence="8">
    <location>
        <begin position="21"/>
        <end position="39"/>
    </location>
</feature>
<dbReference type="GO" id="GO:0006882">
    <property type="term" value="P:intracellular zinc ion homeostasis"/>
    <property type="evidence" value="ECO:0007669"/>
    <property type="project" value="TreeGrafter"/>
</dbReference>
<dbReference type="PANTHER" id="PTHR45820">
    <property type="entry name" value="FI23527P1"/>
    <property type="match status" value="1"/>
</dbReference>
<comment type="similarity">
    <text evidence="2">Belongs to the cation diffusion facilitator (CDF) transporter (TC 2.A.4) family. SLC30A subfamily.</text>
</comment>
<dbReference type="NCBIfam" id="TIGR01297">
    <property type="entry name" value="CDF"/>
    <property type="match status" value="1"/>
</dbReference>
<protein>
    <recommendedName>
        <fullName evidence="9">Cation efflux protein transmembrane domain-containing protein</fullName>
    </recommendedName>
</protein>
<dbReference type="GO" id="GO:0016020">
    <property type="term" value="C:membrane"/>
    <property type="evidence" value="ECO:0007669"/>
    <property type="project" value="UniProtKB-SubCell"/>
</dbReference>
<reference evidence="10" key="3">
    <citation type="submission" date="2019-06" db="EMBL/GenBank/DDBJ databases">
        <authorList>
            <person name="Poynton C."/>
            <person name="Hasenbein S."/>
            <person name="Benoit J.B."/>
            <person name="Sepulveda M.S."/>
            <person name="Poelchau M.F."/>
            <person name="Murali S.C."/>
            <person name="Chen S."/>
            <person name="Glastad K.M."/>
            <person name="Werren J.H."/>
            <person name="Vineis J.H."/>
            <person name="Bowen J.L."/>
            <person name="Friedrich M."/>
            <person name="Jones J."/>
            <person name="Robertson H.M."/>
            <person name="Feyereisen R."/>
            <person name="Mechler-Hickson A."/>
            <person name="Mathers N."/>
            <person name="Lee C.E."/>
            <person name="Colbourne J.K."/>
            <person name="Biales A."/>
            <person name="Johnston J.S."/>
            <person name="Wellborn G.A."/>
            <person name="Rosendale A.J."/>
            <person name="Cridge A.G."/>
            <person name="Munoz-Torres M.C."/>
            <person name="Bain P.A."/>
            <person name="Manny A.R."/>
            <person name="Major K.M."/>
            <person name="Lambert F.N."/>
            <person name="Vulpe C.D."/>
            <person name="Tuck P."/>
            <person name="Blalock B.J."/>
            <person name="Lin Y.-Y."/>
            <person name="Smith M.E."/>
            <person name="Ochoa-Acuna H."/>
            <person name="Chen M.-J.M."/>
            <person name="Childers C.P."/>
            <person name="Qu J."/>
            <person name="Dugan S."/>
            <person name="Lee S.L."/>
            <person name="Chao H."/>
            <person name="Dinh H."/>
            <person name="Han Y."/>
            <person name="Doddapaneni H."/>
            <person name="Worley K.C."/>
            <person name="Muzny D.M."/>
            <person name="Gibbs R.A."/>
            <person name="Richards S."/>
        </authorList>
    </citation>
    <scope>NUCLEOTIDE SEQUENCE</scope>
    <source>
        <strain evidence="10">HAZT.00-mixed</strain>
        <tissue evidence="10">Whole organism</tissue>
    </source>
</reference>
<keyword evidence="5 8" id="KW-1133">Transmembrane helix</keyword>
<keyword evidence="4" id="KW-0862">Zinc</keyword>
<dbReference type="PANTHER" id="PTHR45820:SF4">
    <property type="entry name" value="ZINC TRANSPORTER 63C, ISOFORM F"/>
    <property type="match status" value="1"/>
</dbReference>
<feature type="region of interest" description="Disordered" evidence="7">
    <location>
        <begin position="83"/>
        <end position="103"/>
    </location>
</feature>
<proteinExistence type="inferred from homology"/>
<comment type="subcellular location">
    <subcellularLocation>
        <location evidence="1">Membrane</location>
        <topology evidence="1">Multi-pass membrane protein</topology>
    </subcellularLocation>
</comment>